<dbReference type="PANTHER" id="PTHR33236">
    <property type="entry name" value="INTRAFLAGELLAR TRANSPORT PROTEIN 122 FAMILY PROTEIN-RELATED"/>
    <property type="match status" value="1"/>
</dbReference>
<comment type="caution">
    <text evidence="4">The sequence shown here is derived from an EMBL/GenBank/DDBJ whole genome shotgun (WGS) entry which is preliminary data.</text>
</comment>
<dbReference type="EMBL" id="VSRR010007442">
    <property type="protein sequence ID" value="MPC46893.1"/>
    <property type="molecule type" value="Genomic_DNA"/>
</dbReference>
<dbReference type="Proteomes" id="UP000324222">
    <property type="component" value="Unassembled WGS sequence"/>
</dbReference>
<evidence type="ECO:0000256" key="2">
    <source>
        <dbReference type="SAM" id="SignalP"/>
    </source>
</evidence>
<organism evidence="4 5">
    <name type="scientific">Portunus trituberculatus</name>
    <name type="common">Swimming crab</name>
    <name type="synonym">Neptunus trituberculatus</name>
    <dbReference type="NCBI Taxonomy" id="210409"/>
    <lineage>
        <taxon>Eukaryota</taxon>
        <taxon>Metazoa</taxon>
        <taxon>Ecdysozoa</taxon>
        <taxon>Arthropoda</taxon>
        <taxon>Crustacea</taxon>
        <taxon>Multicrustacea</taxon>
        <taxon>Malacostraca</taxon>
        <taxon>Eumalacostraca</taxon>
        <taxon>Eucarida</taxon>
        <taxon>Decapoda</taxon>
        <taxon>Pleocyemata</taxon>
        <taxon>Brachyura</taxon>
        <taxon>Eubrachyura</taxon>
        <taxon>Portunoidea</taxon>
        <taxon>Portunidae</taxon>
        <taxon>Portuninae</taxon>
        <taxon>Portunus</taxon>
    </lineage>
</organism>
<protein>
    <recommendedName>
        <fullName evidence="3">CUB domain-containing protein</fullName>
    </recommendedName>
</protein>
<feature type="chain" id="PRO_5022939966" description="CUB domain-containing protein" evidence="2">
    <location>
        <begin position="23"/>
        <end position="246"/>
    </location>
</feature>
<feature type="signal peptide" evidence="2">
    <location>
        <begin position="1"/>
        <end position="22"/>
    </location>
</feature>
<evidence type="ECO:0000259" key="3">
    <source>
        <dbReference type="Pfam" id="PF26080"/>
    </source>
</evidence>
<keyword evidence="5" id="KW-1185">Reference proteome</keyword>
<feature type="compositionally biased region" description="Low complexity" evidence="1">
    <location>
        <begin position="217"/>
        <end position="233"/>
    </location>
</feature>
<feature type="domain" description="CUB" evidence="3">
    <location>
        <begin position="118"/>
        <end position="222"/>
    </location>
</feature>
<reference evidence="4 5" key="1">
    <citation type="submission" date="2019-05" db="EMBL/GenBank/DDBJ databases">
        <title>Another draft genome of Portunus trituberculatus and its Hox gene families provides insights of decapod evolution.</title>
        <authorList>
            <person name="Jeong J.-H."/>
            <person name="Song I."/>
            <person name="Kim S."/>
            <person name="Choi T."/>
            <person name="Kim D."/>
            <person name="Ryu S."/>
            <person name="Kim W."/>
        </authorList>
    </citation>
    <scope>NUCLEOTIDE SEQUENCE [LARGE SCALE GENOMIC DNA]</scope>
    <source>
        <tissue evidence="4">Muscle</tissue>
    </source>
</reference>
<dbReference type="PANTHER" id="PTHR33236:SF5">
    <property type="entry name" value="CUB DOMAIN-CONTAINING PROTEIN"/>
    <property type="match status" value="1"/>
</dbReference>
<proteinExistence type="predicted"/>
<evidence type="ECO:0000313" key="5">
    <source>
        <dbReference type="Proteomes" id="UP000324222"/>
    </source>
</evidence>
<evidence type="ECO:0000256" key="1">
    <source>
        <dbReference type="SAM" id="MobiDB-lite"/>
    </source>
</evidence>
<dbReference type="Pfam" id="PF26080">
    <property type="entry name" value="CUB_animal"/>
    <property type="match status" value="1"/>
</dbReference>
<keyword evidence="2" id="KW-0732">Signal</keyword>
<sequence>MMKVLYALLVVAAAATAGVVLASELSHRDERILFASNPLVCDGDAGHQGACLPYFRCESYGGTVEGTCRVVGQCCVVVVDVEGMEGPFKVSVTTLEENLDSEWEVKVVQVPCNSDDLGSRHLQESYTICVRAENDYCGVKWTSPSDSSEDEYDFTLTGNLAPAGMDPVFGSGLNEDCAFTDYLLITDASVVGEEFPTTVLCGSHFPSPGLYSKCSLPTTSPPHHTTPHHTTPTRAALQPKDIAISP</sequence>
<dbReference type="OrthoDB" id="6337346at2759"/>
<gene>
    <name evidence="4" type="ORF">E2C01_040624</name>
</gene>
<name>A0A5B7FP96_PORTR</name>
<evidence type="ECO:0000313" key="4">
    <source>
        <dbReference type="EMBL" id="MPC46893.1"/>
    </source>
</evidence>
<dbReference type="AlphaFoldDB" id="A0A5B7FP96"/>
<accession>A0A5B7FP96</accession>
<dbReference type="InterPro" id="IPR058698">
    <property type="entry name" value="CUB_metazoa"/>
</dbReference>
<feature type="region of interest" description="Disordered" evidence="1">
    <location>
        <begin position="216"/>
        <end position="246"/>
    </location>
</feature>